<keyword evidence="3" id="KW-1185">Reference proteome</keyword>
<proteinExistence type="predicted"/>
<protein>
    <recommendedName>
        <fullName evidence="4">PD-(D/E)XK endonuclease-like domain-containing protein</fullName>
    </recommendedName>
</protein>
<sequence length="234" mass="27034">MAEKKPRKPKTFAPSLSGRCLRYTVMDLLGFGRHIAPEALVAMHDGASLHKRFQQSLVDLYDVVGVEVPLKDPVLHVSGRIDAVLKEGDHQVAVEYKTVRDDKFAAVRVAGPFFDHWAQLALYVNIGGYDAGRLVVENRETNERLMWLQWPDVHWKSWLVQRINTAQTYQEKRTLPPREVSLNCRHCDRWQRCFKSEAEREAAIAEHPLWEPHPAAPEIIQEGDPVWRQREDIQ</sequence>
<evidence type="ECO:0008006" key="4">
    <source>
        <dbReference type="Google" id="ProtNLM"/>
    </source>
</evidence>
<keyword evidence="1" id="KW-0378">Hydrolase</keyword>
<organism evidence="2 3">
    <name type="scientific">Sulfobacillus thermotolerans</name>
    <dbReference type="NCBI Taxonomy" id="338644"/>
    <lineage>
        <taxon>Bacteria</taxon>
        <taxon>Bacillati</taxon>
        <taxon>Bacillota</taxon>
        <taxon>Clostridia</taxon>
        <taxon>Eubacteriales</taxon>
        <taxon>Clostridiales Family XVII. Incertae Sedis</taxon>
        <taxon>Sulfobacillus</taxon>
    </lineage>
</organism>
<name>A0ABN5GXX4_9FIRM</name>
<evidence type="ECO:0000256" key="1">
    <source>
        <dbReference type="ARBA" id="ARBA00022801"/>
    </source>
</evidence>
<reference evidence="2 3" key="1">
    <citation type="journal article" date="2019" name="Sci. Rep.">
        <title>Sulfobacillus thermotolerans: new insights into resistance and metabolic capacities of acidophilic chemolithotrophs.</title>
        <authorList>
            <person name="Panyushkina A.E."/>
            <person name="Babenko V.V."/>
            <person name="Nikitina A.S."/>
            <person name="Selezneva O.V."/>
            <person name="Tsaplina I.A."/>
            <person name="Letarova M.A."/>
            <person name="Kostryukova E.S."/>
            <person name="Letarov A.V."/>
        </authorList>
    </citation>
    <scope>NUCLEOTIDE SEQUENCE [LARGE SCALE GENOMIC DNA]</scope>
    <source>
        <strain evidence="2 3">Kr1</strain>
    </source>
</reference>
<evidence type="ECO:0000313" key="3">
    <source>
        <dbReference type="Proteomes" id="UP000325292"/>
    </source>
</evidence>
<dbReference type="EMBL" id="CP019454">
    <property type="protein sequence ID" value="AUW93382.1"/>
    <property type="molecule type" value="Genomic_DNA"/>
</dbReference>
<evidence type="ECO:0000313" key="2">
    <source>
        <dbReference type="EMBL" id="AUW93382.1"/>
    </source>
</evidence>
<dbReference type="InterPro" id="IPR011604">
    <property type="entry name" value="PDDEXK-like_dom_sf"/>
</dbReference>
<accession>A0ABN5GXX4</accession>
<dbReference type="Proteomes" id="UP000325292">
    <property type="component" value="Chromosome"/>
</dbReference>
<gene>
    <name evidence="2" type="ORF">BXT84_04960</name>
</gene>
<dbReference type="Gene3D" id="3.90.320.10">
    <property type="match status" value="1"/>
</dbReference>